<dbReference type="InterPro" id="IPR007156">
    <property type="entry name" value="MamQ_LemA"/>
</dbReference>
<keyword evidence="4 6" id="KW-1133">Transmembrane helix</keyword>
<sequence>MIIRFCTLYYICNIKPKTYENCYIIFILITVLRRDMANQLDELTGPVNAEGRDINVIQKQIPAKVTWRSTLFEVILWLLGIIPGLVFLFVKIKAKNYLQKLEQQVQAQASTVDNYLENRVQLMINAVSIAREAVQFETNVLEKVTAYRSGLNINESNRSLVAKDIDETFNSVVSGLQGLRSVNVQFERYPELKAHDLLKKVMDDNRRSQAEITASRDLYNDVVTLWNKSIFEWPAKAIVASKEGYTTRIPFAVNREIKEKARSNFMA</sequence>
<evidence type="ECO:0000313" key="7">
    <source>
        <dbReference type="EMBL" id="AMW25455.1"/>
    </source>
</evidence>
<dbReference type="PANTHER" id="PTHR34478:SF1">
    <property type="entry name" value="PROTEIN LEMA"/>
    <property type="match status" value="1"/>
</dbReference>
<protein>
    <recommendedName>
        <fullName evidence="9">LemA family protein</fullName>
    </recommendedName>
</protein>
<evidence type="ECO:0000256" key="4">
    <source>
        <dbReference type="ARBA" id="ARBA00022989"/>
    </source>
</evidence>
<keyword evidence="5 6" id="KW-0472">Membrane</keyword>
<evidence type="ECO:0000256" key="5">
    <source>
        <dbReference type="ARBA" id="ARBA00023136"/>
    </source>
</evidence>
<comment type="subcellular location">
    <subcellularLocation>
        <location evidence="1">Membrane</location>
        <topology evidence="1">Single-pass membrane protein</topology>
    </subcellularLocation>
</comment>
<evidence type="ECO:0000313" key="8">
    <source>
        <dbReference type="Proteomes" id="UP000076372"/>
    </source>
</evidence>
<dbReference type="AlphaFoldDB" id="A0A8D4D1I0"/>
<reference evidence="7 8" key="1">
    <citation type="submission" date="2014-04" db="EMBL/GenBank/DDBJ databases">
        <title>Complete genome sequence of Mycoplasma bovis attenuated strain P150.</title>
        <authorList>
            <person name="Qi J."/>
            <person name="Guo A."/>
        </authorList>
    </citation>
    <scope>NUCLEOTIDE SEQUENCE [LARGE SCALE GENOMIC DNA]</scope>
    <source>
        <strain evidence="7 8">HB0801-P150</strain>
    </source>
</reference>
<gene>
    <name evidence="7" type="ORF">BC94_0106</name>
</gene>
<dbReference type="Pfam" id="PF04011">
    <property type="entry name" value="LemA"/>
    <property type="match status" value="1"/>
</dbReference>
<accession>A0A8D4D1I0</accession>
<dbReference type="EMBL" id="CP007590">
    <property type="protein sequence ID" value="AMW25455.1"/>
    <property type="molecule type" value="Genomic_DNA"/>
</dbReference>
<dbReference type="PANTHER" id="PTHR34478">
    <property type="entry name" value="PROTEIN LEMA"/>
    <property type="match status" value="1"/>
</dbReference>
<dbReference type="Gene3D" id="1.20.1440.20">
    <property type="entry name" value="LemA-like domain"/>
    <property type="match status" value="1"/>
</dbReference>
<evidence type="ECO:0000256" key="3">
    <source>
        <dbReference type="ARBA" id="ARBA00022692"/>
    </source>
</evidence>
<evidence type="ECO:0000256" key="2">
    <source>
        <dbReference type="ARBA" id="ARBA00008854"/>
    </source>
</evidence>
<name>A0A8D4D1I0_MYCBV</name>
<feature type="transmembrane region" description="Helical" evidence="6">
    <location>
        <begin position="74"/>
        <end position="92"/>
    </location>
</feature>
<organism evidence="7 8">
    <name type="scientific">Mycoplasmopsis bovis</name>
    <name type="common">Mycoplasma bovis</name>
    <dbReference type="NCBI Taxonomy" id="28903"/>
    <lineage>
        <taxon>Bacteria</taxon>
        <taxon>Bacillati</taxon>
        <taxon>Mycoplasmatota</taxon>
        <taxon>Mycoplasmoidales</taxon>
        <taxon>Metamycoplasmataceae</taxon>
        <taxon>Mycoplasmopsis</taxon>
    </lineage>
</organism>
<dbReference type="Proteomes" id="UP000076372">
    <property type="component" value="Chromosome"/>
</dbReference>
<comment type="similarity">
    <text evidence="2">Belongs to the LemA family.</text>
</comment>
<keyword evidence="3 6" id="KW-0812">Transmembrane</keyword>
<proteinExistence type="inferred from homology"/>
<dbReference type="SUPFAM" id="SSF140478">
    <property type="entry name" value="LemA-like"/>
    <property type="match status" value="1"/>
</dbReference>
<evidence type="ECO:0000256" key="6">
    <source>
        <dbReference type="SAM" id="Phobius"/>
    </source>
</evidence>
<dbReference type="SMR" id="A0A8D4D1I0"/>
<dbReference type="InterPro" id="IPR023353">
    <property type="entry name" value="LemA-like_dom_sf"/>
</dbReference>
<evidence type="ECO:0008006" key="9">
    <source>
        <dbReference type="Google" id="ProtNLM"/>
    </source>
</evidence>
<evidence type="ECO:0000256" key="1">
    <source>
        <dbReference type="ARBA" id="ARBA00004167"/>
    </source>
</evidence>
<dbReference type="GO" id="GO:0016020">
    <property type="term" value="C:membrane"/>
    <property type="evidence" value="ECO:0007669"/>
    <property type="project" value="UniProtKB-SubCell"/>
</dbReference>